<accession>R7TM45</accession>
<proteinExistence type="predicted"/>
<evidence type="ECO:0000313" key="3">
    <source>
        <dbReference type="Proteomes" id="UP000014760"/>
    </source>
</evidence>
<dbReference type="EMBL" id="KB310235">
    <property type="protein sequence ID" value="ELT92165.1"/>
    <property type="molecule type" value="Genomic_DNA"/>
</dbReference>
<dbReference type="AlphaFoldDB" id="R7TM45"/>
<keyword evidence="3" id="KW-1185">Reference proteome</keyword>
<sequence length="240" mass="27721">MKHSMFRRKRMADTHRLPAIDAAARDGMASHCTQCGHEPPFKLQRQNHKRKATTPGWFYGSSGLHMSQQRPPLNLTEPLQPLPLQMKLQKVEAWLSTSSVTSLPEIRDAPVPKFPRKKSPVDPFAHPYAAPYRSRDMLPGSMVPLSMDCERLEPWKSRKWFGRQEKFTQVSQPAQMSLRRNVGPIGRPHTPQIPLIKKQMQRYGHESVYCKSKTTACDSFEAQRKRRDDLQNQIQSLLRQ</sequence>
<reference evidence="2" key="3">
    <citation type="submission" date="2015-06" db="UniProtKB">
        <authorList>
            <consortium name="EnsemblMetazoa"/>
        </authorList>
    </citation>
    <scope>IDENTIFICATION</scope>
</reference>
<protein>
    <submittedName>
        <fullName evidence="1 2">Uncharacterized protein</fullName>
    </submittedName>
</protein>
<reference evidence="1 3" key="2">
    <citation type="journal article" date="2013" name="Nature">
        <title>Insights into bilaterian evolution from three spiralian genomes.</title>
        <authorList>
            <person name="Simakov O."/>
            <person name="Marletaz F."/>
            <person name="Cho S.J."/>
            <person name="Edsinger-Gonzales E."/>
            <person name="Havlak P."/>
            <person name="Hellsten U."/>
            <person name="Kuo D.H."/>
            <person name="Larsson T."/>
            <person name="Lv J."/>
            <person name="Arendt D."/>
            <person name="Savage R."/>
            <person name="Osoegawa K."/>
            <person name="de Jong P."/>
            <person name="Grimwood J."/>
            <person name="Chapman J.A."/>
            <person name="Shapiro H."/>
            <person name="Aerts A."/>
            <person name="Otillar R.P."/>
            <person name="Terry A.Y."/>
            <person name="Boore J.L."/>
            <person name="Grigoriev I.V."/>
            <person name="Lindberg D.R."/>
            <person name="Seaver E.C."/>
            <person name="Weisblat D.A."/>
            <person name="Putnam N.H."/>
            <person name="Rokhsar D.S."/>
        </authorList>
    </citation>
    <scope>NUCLEOTIDE SEQUENCE</scope>
    <source>
        <strain evidence="1 3">I ESC-2004</strain>
    </source>
</reference>
<dbReference type="HOGENOM" id="CLU_1157382_0_0_1"/>
<organism evidence="1">
    <name type="scientific">Capitella teleta</name>
    <name type="common">Polychaete worm</name>
    <dbReference type="NCBI Taxonomy" id="283909"/>
    <lineage>
        <taxon>Eukaryota</taxon>
        <taxon>Metazoa</taxon>
        <taxon>Spiralia</taxon>
        <taxon>Lophotrochozoa</taxon>
        <taxon>Annelida</taxon>
        <taxon>Polychaeta</taxon>
        <taxon>Sedentaria</taxon>
        <taxon>Scolecida</taxon>
        <taxon>Capitellidae</taxon>
        <taxon>Capitella</taxon>
    </lineage>
</organism>
<evidence type="ECO:0000313" key="1">
    <source>
        <dbReference type="EMBL" id="ELT92165.1"/>
    </source>
</evidence>
<gene>
    <name evidence="1" type="ORF">CAPTEDRAFT_215026</name>
</gene>
<evidence type="ECO:0000313" key="2">
    <source>
        <dbReference type="EnsemblMetazoa" id="CapteP215026"/>
    </source>
</evidence>
<dbReference type="EnsemblMetazoa" id="CapteT215026">
    <property type="protein sequence ID" value="CapteP215026"/>
    <property type="gene ID" value="CapteG215026"/>
</dbReference>
<name>R7TM45_CAPTE</name>
<dbReference type="EMBL" id="AMQN01002878">
    <property type="status" value="NOT_ANNOTATED_CDS"/>
    <property type="molecule type" value="Genomic_DNA"/>
</dbReference>
<dbReference type="Proteomes" id="UP000014760">
    <property type="component" value="Unassembled WGS sequence"/>
</dbReference>
<reference evidence="3" key="1">
    <citation type="submission" date="2012-12" db="EMBL/GenBank/DDBJ databases">
        <authorList>
            <person name="Hellsten U."/>
            <person name="Grimwood J."/>
            <person name="Chapman J.A."/>
            <person name="Shapiro H."/>
            <person name="Aerts A."/>
            <person name="Otillar R.P."/>
            <person name="Terry A.Y."/>
            <person name="Boore J.L."/>
            <person name="Simakov O."/>
            <person name="Marletaz F."/>
            <person name="Cho S.-J."/>
            <person name="Edsinger-Gonzales E."/>
            <person name="Havlak P."/>
            <person name="Kuo D.-H."/>
            <person name="Larsson T."/>
            <person name="Lv J."/>
            <person name="Arendt D."/>
            <person name="Savage R."/>
            <person name="Osoegawa K."/>
            <person name="de Jong P."/>
            <person name="Lindberg D.R."/>
            <person name="Seaver E.C."/>
            <person name="Weisblat D.A."/>
            <person name="Putnam N.H."/>
            <person name="Grigoriev I.V."/>
            <person name="Rokhsar D.S."/>
        </authorList>
    </citation>
    <scope>NUCLEOTIDE SEQUENCE</scope>
    <source>
        <strain evidence="3">I ESC-2004</strain>
    </source>
</reference>